<feature type="transmembrane region" description="Helical" evidence="1">
    <location>
        <begin position="6"/>
        <end position="25"/>
    </location>
</feature>
<protein>
    <submittedName>
        <fullName evidence="2">Uncharacterized protein</fullName>
    </submittedName>
</protein>
<comment type="caution">
    <text evidence="2">The sequence shown here is derived from an EMBL/GenBank/DDBJ whole genome shotgun (WGS) entry which is preliminary data.</text>
</comment>
<dbReference type="InterPro" id="IPR057394">
    <property type="entry name" value="PIGBOS1"/>
</dbReference>
<reference evidence="2 3" key="1">
    <citation type="submission" date="2014-02" db="EMBL/GenBank/DDBJ databases">
        <title>The Genome Sequence of Trichophyton interdigitale MR816.</title>
        <authorList>
            <consortium name="The Broad Institute Genomics Platform"/>
            <person name="Cuomo C.A."/>
            <person name="White T.C."/>
            <person name="Graser Y."/>
            <person name="Martinez-Rossi N."/>
            <person name="Heitman J."/>
            <person name="Young S.K."/>
            <person name="Zeng Q."/>
            <person name="Gargeya S."/>
            <person name="Abouelleil A."/>
            <person name="Alvarado L."/>
            <person name="Chapman S.B."/>
            <person name="Gainer-Dewar J."/>
            <person name="Goldberg J."/>
            <person name="Griggs A."/>
            <person name="Gujja S."/>
            <person name="Hansen M."/>
            <person name="Howarth C."/>
            <person name="Imamovic A."/>
            <person name="Larimer J."/>
            <person name="Martinez D."/>
            <person name="Murphy C."/>
            <person name="Pearson M.D."/>
            <person name="Persinoti G."/>
            <person name="Poon T."/>
            <person name="Priest M."/>
            <person name="Roberts A.D."/>
            <person name="Saif S."/>
            <person name="Shea T.D."/>
            <person name="Sykes S.N."/>
            <person name="Wortman J."/>
            <person name="Nusbaum C."/>
            <person name="Birren B."/>
        </authorList>
    </citation>
    <scope>NUCLEOTIDE SEQUENCE [LARGE SCALE GENOMIC DNA]</scope>
    <source>
        <strain evidence="2 3">MR816</strain>
    </source>
</reference>
<keyword evidence="3" id="KW-1185">Reference proteome</keyword>
<keyword evidence="1" id="KW-0472">Membrane</keyword>
<dbReference type="Pfam" id="PF23670">
    <property type="entry name" value="PIGBOS1"/>
    <property type="match status" value="1"/>
</dbReference>
<name>A0A059J823_TRIIM</name>
<keyword evidence="1" id="KW-1133">Transmembrane helix</keyword>
<dbReference type="AlphaFoldDB" id="A0A059J823"/>
<dbReference type="EMBL" id="AOKY01000283">
    <property type="protein sequence ID" value="KDB23949.1"/>
    <property type="molecule type" value="Genomic_DNA"/>
</dbReference>
<organism evidence="2 3">
    <name type="scientific">Trichophyton interdigitale (strain MR816)</name>
    <dbReference type="NCBI Taxonomy" id="1215338"/>
    <lineage>
        <taxon>Eukaryota</taxon>
        <taxon>Fungi</taxon>
        <taxon>Dikarya</taxon>
        <taxon>Ascomycota</taxon>
        <taxon>Pezizomycotina</taxon>
        <taxon>Eurotiomycetes</taxon>
        <taxon>Eurotiomycetidae</taxon>
        <taxon>Onygenales</taxon>
        <taxon>Arthrodermataceae</taxon>
        <taxon>Trichophyton</taxon>
    </lineage>
</organism>
<evidence type="ECO:0000256" key="1">
    <source>
        <dbReference type="SAM" id="Phobius"/>
    </source>
</evidence>
<accession>A0A059J823</accession>
<keyword evidence="1" id="KW-0812">Transmembrane</keyword>
<dbReference type="HOGENOM" id="CLU_2759622_0_0_1"/>
<sequence>MSGKAGLLPVALAVGLGILNGYMVFKPAYQEREAQKTLGTLPKETEPTYTRQIYNWWTGNSTTDKTGQQK</sequence>
<dbReference type="Proteomes" id="UP000024533">
    <property type="component" value="Unassembled WGS sequence"/>
</dbReference>
<dbReference type="OrthoDB" id="4156743at2759"/>
<gene>
    <name evidence="2" type="ORF">H109_04192</name>
</gene>
<proteinExistence type="predicted"/>
<evidence type="ECO:0000313" key="3">
    <source>
        <dbReference type="Proteomes" id="UP000024533"/>
    </source>
</evidence>
<evidence type="ECO:0000313" key="2">
    <source>
        <dbReference type="EMBL" id="KDB23949.1"/>
    </source>
</evidence>
<dbReference type="OMA" id="WWAGNSP"/>